<evidence type="ECO:0000313" key="1">
    <source>
        <dbReference type="EMBL" id="AXQ68908.1"/>
    </source>
</evidence>
<sequence>MTQNWSRVDGPVIALETWGTMRRFESLVEAVQYYARGYYGDPKMRHILDQDGLYIPTWKIDEVARLNPRPSYRRWNRRYVFRQGPVEGVSCARASRRRCYRRIATTSERRENGFLCYDEDAIDLGVKVRGKRSKLPSAWDDVQHARHGNGWKRNRQKQYRE</sequence>
<gene>
    <name evidence="1" type="ORF">CcrPW_gp369</name>
</gene>
<dbReference type="EMBL" id="MH588545">
    <property type="protein sequence ID" value="AXQ68908.1"/>
    <property type="molecule type" value="Genomic_DNA"/>
</dbReference>
<name>A0A385EDT9_9CAUD</name>
<reference evidence="1 2" key="2">
    <citation type="submission" date="2018-09" db="EMBL/GenBank/DDBJ databases">
        <title>Giant CbK-like Caulobacter bacteriophages have genetically divergent genomes.</title>
        <authorList>
            <person name="Wilson K."/>
            <person name="Ely B."/>
        </authorList>
    </citation>
    <scope>NUCLEOTIDE SEQUENCE [LARGE SCALE GENOMIC DNA]</scope>
</reference>
<dbReference type="Proteomes" id="UP000259026">
    <property type="component" value="Segment"/>
</dbReference>
<proteinExistence type="predicted"/>
<keyword evidence="2" id="KW-1185">Reference proteome</keyword>
<accession>A0A385EDT9</accession>
<organism evidence="1 2">
    <name type="scientific">Caulobacter phage CcrPW</name>
    <dbReference type="NCBI Taxonomy" id="2283271"/>
    <lineage>
        <taxon>Viruses</taxon>
        <taxon>Duplodnaviria</taxon>
        <taxon>Heunggongvirae</taxon>
        <taxon>Uroviricota</taxon>
        <taxon>Caudoviricetes</taxon>
        <taxon>Jeanschmidtviridae</taxon>
        <taxon>Colossusvirus</taxon>
        <taxon>Colossusvirus PW</taxon>
    </lineage>
</organism>
<reference evidence="2" key="1">
    <citation type="submission" date="2018-07" db="EMBL/GenBank/DDBJ databases">
        <title>Giant CbK-like Caulobacter bacteriophages have genetically divergent genomes.</title>
        <authorList>
            <person name="Wilson K.M."/>
            <person name="Ely B."/>
        </authorList>
    </citation>
    <scope>NUCLEOTIDE SEQUENCE [LARGE SCALE GENOMIC DNA]</scope>
</reference>
<evidence type="ECO:0000313" key="2">
    <source>
        <dbReference type="Proteomes" id="UP000259026"/>
    </source>
</evidence>
<protein>
    <submittedName>
        <fullName evidence="1">Uncharacterized protein</fullName>
    </submittedName>
</protein>